<feature type="region of interest" description="Disordered" evidence="2">
    <location>
        <begin position="67"/>
        <end position="86"/>
    </location>
</feature>
<evidence type="ECO:0000313" key="3">
    <source>
        <dbReference type="EMBL" id="CAI4000559.1"/>
    </source>
</evidence>
<evidence type="ECO:0000313" key="4">
    <source>
        <dbReference type="EMBL" id="CAL1153934.1"/>
    </source>
</evidence>
<keyword evidence="1" id="KW-0175">Coiled coil</keyword>
<dbReference type="Proteomes" id="UP001152797">
    <property type="component" value="Unassembled WGS sequence"/>
</dbReference>
<dbReference type="AlphaFoldDB" id="A0A9P1CYG4"/>
<organism evidence="3">
    <name type="scientific">Cladocopium goreaui</name>
    <dbReference type="NCBI Taxonomy" id="2562237"/>
    <lineage>
        <taxon>Eukaryota</taxon>
        <taxon>Sar</taxon>
        <taxon>Alveolata</taxon>
        <taxon>Dinophyceae</taxon>
        <taxon>Suessiales</taxon>
        <taxon>Symbiodiniaceae</taxon>
        <taxon>Cladocopium</taxon>
    </lineage>
</organism>
<gene>
    <name evidence="3" type="ORF">C1SCF055_LOCUS26669</name>
</gene>
<reference evidence="3" key="1">
    <citation type="submission" date="2022-10" db="EMBL/GenBank/DDBJ databases">
        <authorList>
            <person name="Chen Y."/>
            <person name="Dougan E. K."/>
            <person name="Chan C."/>
            <person name="Rhodes N."/>
            <person name="Thang M."/>
        </authorList>
    </citation>
    <scope>NUCLEOTIDE SEQUENCE</scope>
</reference>
<evidence type="ECO:0000313" key="5">
    <source>
        <dbReference type="EMBL" id="CAL4787871.1"/>
    </source>
</evidence>
<reference evidence="4" key="2">
    <citation type="submission" date="2024-04" db="EMBL/GenBank/DDBJ databases">
        <authorList>
            <person name="Chen Y."/>
            <person name="Shah S."/>
            <person name="Dougan E. K."/>
            <person name="Thang M."/>
            <person name="Chan C."/>
        </authorList>
    </citation>
    <scope>NUCLEOTIDE SEQUENCE [LARGE SCALE GENOMIC DNA]</scope>
</reference>
<protein>
    <submittedName>
        <fullName evidence="5">Ataxin-2-like</fullName>
    </submittedName>
</protein>
<feature type="coiled-coil region" evidence="1">
    <location>
        <begin position="4"/>
        <end position="45"/>
    </location>
</feature>
<dbReference type="EMBL" id="CAMXCT020002802">
    <property type="protein sequence ID" value="CAL1153934.1"/>
    <property type="molecule type" value="Genomic_DNA"/>
</dbReference>
<dbReference type="OrthoDB" id="447812at2759"/>
<sequence>MPGMFVLRAEFEQVEARLLQAEKELQMQAQKMQELQANLEMLQSTKPAQPAMQPAKPSVFQRNFTTTAARERSRTPTVPSVKAASGPRQAPIVAGKPVLSGEASSLVEEFAGQNGLDEKCVEALLAQTPQVQNHVILQGPAEGRNPSAMVMSRIWKAQRELPDLAAQTELQAQVETFIVENSLDEQCSEALRSQSTECQVAVLGQGPASGRNASAMVTGRMAKFQKGII</sequence>
<evidence type="ECO:0000313" key="6">
    <source>
        <dbReference type="Proteomes" id="UP001152797"/>
    </source>
</evidence>
<evidence type="ECO:0000256" key="1">
    <source>
        <dbReference type="SAM" id="Coils"/>
    </source>
</evidence>
<accession>A0A9P1CYG4</accession>
<evidence type="ECO:0000256" key="2">
    <source>
        <dbReference type="SAM" id="MobiDB-lite"/>
    </source>
</evidence>
<dbReference type="EMBL" id="CAMXCT010002802">
    <property type="protein sequence ID" value="CAI4000559.1"/>
    <property type="molecule type" value="Genomic_DNA"/>
</dbReference>
<name>A0A9P1CYG4_9DINO</name>
<proteinExistence type="predicted"/>
<dbReference type="EMBL" id="CAMXCT030002802">
    <property type="protein sequence ID" value="CAL4787871.1"/>
    <property type="molecule type" value="Genomic_DNA"/>
</dbReference>
<comment type="caution">
    <text evidence="3">The sequence shown here is derived from an EMBL/GenBank/DDBJ whole genome shotgun (WGS) entry which is preliminary data.</text>
</comment>
<keyword evidence="6" id="KW-1185">Reference proteome</keyword>